<name>A0AAV3ZVQ7_9GAST</name>
<reference evidence="1 2" key="1">
    <citation type="journal article" date="2021" name="Elife">
        <title>Chloroplast acquisition without the gene transfer in kleptoplastic sea slugs, Plakobranchus ocellatus.</title>
        <authorList>
            <person name="Maeda T."/>
            <person name="Takahashi S."/>
            <person name="Yoshida T."/>
            <person name="Shimamura S."/>
            <person name="Takaki Y."/>
            <person name="Nagai Y."/>
            <person name="Toyoda A."/>
            <person name="Suzuki Y."/>
            <person name="Arimoto A."/>
            <person name="Ishii H."/>
            <person name="Satoh N."/>
            <person name="Nishiyama T."/>
            <person name="Hasebe M."/>
            <person name="Maruyama T."/>
            <person name="Minagawa J."/>
            <person name="Obokata J."/>
            <person name="Shigenobu S."/>
        </authorList>
    </citation>
    <scope>NUCLEOTIDE SEQUENCE [LARGE SCALE GENOMIC DNA]</scope>
</reference>
<dbReference type="AlphaFoldDB" id="A0AAV3ZVQ7"/>
<organism evidence="1 2">
    <name type="scientific">Plakobranchus ocellatus</name>
    <dbReference type="NCBI Taxonomy" id="259542"/>
    <lineage>
        <taxon>Eukaryota</taxon>
        <taxon>Metazoa</taxon>
        <taxon>Spiralia</taxon>
        <taxon>Lophotrochozoa</taxon>
        <taxon>Mollusca</taxon>
        <taxon>Gastropoda</taxon>
        <taxon>Heterobranchia</taxon>
        <taxon>Euthyneura</taxon>
        <taxon>Panpulmonata</taxon>
        <taxon>Sacoglossa</taxon>
        <taxon>Placobranchoidea</taxon>
        <taxon>Plakobranchidae</taxon>
        <taxon>Plakobranchus</taxon>
    </lineage>
</organism>
<keyword evidence="2" id="KW-1185">Reference proteome</keyword>
<protein>
    <submittedName>
        <fullName evidence="1">Uncharacterized protein</fullName>
    </submittedName>
</protein>
<sequence length="68" mass="7754">MGPEHVTRVRPVEASMRPASRQLKTQIIKIYTYQIHKFAINAFSVVAAPWPASSYTSFSNEKEITQED</sequence>
<comment type="caution">
    <text evidence="1">The sequence shown here is derived from an EMBL/GenBank/DDBJ whole genome shotgun (WGS) entry which is preliminary data.</text>
</comment>
<evidence type="ECO:0000313" key="2">
    <source>
        <dbReference type="Proteomes" id="UP000735302"/>
    </source>
</evidence>
<evidence type="ECO:0000313" key="1">
    <source>
        <dbReference type="EMBL" id="GFN99254.1"/>
    </source>
</evidence>
<dbReference type="EMBL" id="BLXT01002977">
    <property type="protein sequence ID" value="GFN99254.1"/>
    <property type="molecule type" value="Genomic_DNA"/>
</dbReference>
<gene>
    <name evidence="1" type="ORF">PoB_002576000</name>
</gene>
<proteinExistence type="predicted"/>
<accession>A0AAV3ZVQ7</accession>
<dbReference type="Proteomes" id="UP000735302">
    <property type="component" value="Unassembled WGS sequence"/>
</dbReference>